<dbReference type="PROSITE" id="PS51257">
    <property type="entry name" value="PROKAR_LIPOPROTEIN"/>
    <property type="match status" value="1"/>
</dbReference>
<reference evidence="3 4" key="1">
    <citation type="submission" date="2019-11" db="EMBL/GenBank/DDBJ databases">
        <title>Venatorbacter sp. nov. a predator of Campylobacter and other Gram-negative bacteria.</title>
        <authorList>
            <person name="Saeedi A."/>
            <person name="Cummings N.J."/>
            <person name="Connerton I.F."/>
            <person name="Connerton P.L."/>
        </authorList>
    </citation>
    <scope>NUCLEOTIDE SEQUENCE [LARGE SCALE GENOMIC DNA]</scope>
    <source>
        <strain evidence="3">XL5</strain>
    </source>
</reference>
<keyword evidence="4" id="KW-1185">Reference proteome</keyword>
<accession>A0A9X7YPR9</accession>
<dbReference type="RefSeq" id="WP_228344991.1">
    <property type="nucleotide sequence ID" value="NZ_CP046056.1"/>
</dbReference>
<sequence>MIRTLLSARIAPVSALLVATALLAGCASKKDVNQKPGAYFEPVKQEVDPIAPMTLRVVGYGATEVASKSKSDAQRRLLAIRAARMDAYRAMAERVYGISVQGSTTVRDMVVQNDRFRSYVETYMHGARVVSTDVMPDGTVETVLEMVIDHGFRNCLQTVDNQRFNVDCRTTVAGGAPAPNKFAASQRQRVQGESSMPEAGFYFIE</sequence>
<dbReference type="EMBL" id="CP046056">
    <property type="protein sequence ID" value="QQD24929.1"/>
    <property type="molecule type" value="Genomic_DNA"/>
</dbReference>
<name>A0A9X7YPR9_9GAMM</name>
<evidence type="ECO:0000313" key="3">
    <source>
        <dbReference type="EMBL" id="QQD24929.1"/>
    </source>
</evidence>
<feature type="signal peptide" evidence="1">
    <location>
        <begin position="1"/>
        <end position="24"/>
    </location>
</feature>
<evidence type="ECO:0000313" key="4">
    <source>
        <dbReference type="Proteomes" id="UP000596074"/>
    </source>
</evidence>
<dbReference type="Pfam" id="PF02169">
    <property type="entry name" value="LPP20"/>
    <property type="match status" value="1"/>
</dbReference>
<protein>
    <recommendedName>
        <fullName evidence="2">Lipoprotein LPP20-like domain-containing protein</fullName>
    </recommendedName>
</protein>
<feature type="domain" description="Lipoprotein LPP20-like" evidence="2">
    <location>
        <begin position="69"/>
        <end position="145"/>
    </location>
</feature>
<organism evidence="3 4">
    <name type="scientific">Venatoribacter cucullus</name>
    <dbReference type="NCBI Taxonomy" id="2661630"/>
    <lineage>
        <taxon>Bacteria</taxon>
        <taxon>Pseudomonadati</taxon>
        <taxon>Pseudomonadota</taxon>
        <taxon>Gammaproteobacteria</taxon>
        <taxon>Oceanospirillales</taxon>
        <taxon>Oceanospirillaceae</taxon>
        <taxon>Venatoribacter</taxon>
    </lineage>
</organism>
<gene>
    <name evidence="3" type="ORF">GJQ55_10800</name>
</gene>
<dbReference type="AlphaFoldDB" id="A0A9X7YPR9"/>
<feature type="chain" id="PRO_5040797878" description="Lipoprotein LPP20-like domain-containing protein" evidence="1">
    <location>
        <begin position="25"/>
        <end position="205"/>
    </location>
</feature>
<dbReference type="InterPro" id="IPR024952">
    <property type="entry name" value="LPP20-like_dom"/>
</dbReference>
<evidence type="ECO:0000256" key="1">
    <source>
        <dbReference type="SAM" id="SignalP"/>
    </source>
</evidence>
<dbReference type="KEGG" id="vcw:GJQ55_10800"/>
<keyword evidence="1" id="KW-0732">Signal</keyword>
<evidence type="ECO:0000259" key="2">
    <source>
        <dbReference type="Pfam" id="PF02169"/>
    </source>
</evidence>
<proteinExistence type="predicted"/>
<dbReference type="Proteomes" id="UP000596074">
    <property type="component" value="Chromosome"/>
</dbReference>